<gene>
    <name evidence="1" type="ORF">EFQ99_12160</name>
</gene>
<evidence type="ECO:0000313" key="1">
    <source>
        <dbReference type="EMBL" id="RUM25495.1"/>
    </source>
</evidence>
<reference evidence="2" key="1">
    <citation type="submission" date="2018-11" db="EMBL/GenBank/DDBJ databases">
        <title>Rhizobium chutanense sp. nov., isolated from root nodules of Phaseolus vulgaris in China.</title>
        <authorList>
            <person name="Huo Y."/>
        </authorList>
    </citation>
    <scope>NUCLEOTIDE SEQUENCE [LARGE SCALE GENOMIC DNA]</scope>
    <source>
        <strain evidence="2">CCBAU 65647</strain>
    </source>
</reference>
<protein>
    <submittedName>
        <fullName evidence="1">Uncharacterized protein</fullName>
    </submittedName>
</protein>
<dbReference type="Proteomes" id="UP000278823">
    <property type="component" value="Unassembled WGS sequence"/>
</dbReference>
<dbReference type="EMBL" id="RJTH01000003">
    <property type="protein sequence ID" value="RUM25495.1"/>
    <property type="molecule type" value="Genomic_DNA"/>
</dbReference>
<accession>A0A3S0TCR1</accession>
<keyword evidence="2" id="KW-1185">Reference proteome</keyword>
<dbReference type="AlphaFoldDB" id="A0A3S0TCR1"/>
<proteinExistence type="predicted"/>
<sequence>MDLLKNWKLKLRYGKLKTAFRHFTVIADGEVITSNSDFRTTAGSAAFFTIQVWATDDDQAVDMIVTIGRDLGFSASGRIYIYSTEPQQPPTEAPHAYGLNFHQYLRGD</sequence>
<name>A0A3S0TCR1_9HYPH</name>
<dbReference type="OrthoDB" id="7066912at2"/>
<comment type="caution">
    <text evidence="1">The sequence shown here is derived from an EMBL/GenBank/DDBJ whole genome shotgun (WGS) entry which is preliminary data.</text>
</comment>
<organism evidence="1 2">
    <name type="scientific">Rhizobium vallis</name>
    <dbReference type="NCBI Taxonomy" id="634290"/>
    <lineage>
        <taxon>Bacteria</taxon>
        <taxon>Pseudomonadati</taxon>
        <taxon>Pseudomonadota</taxon>
        <taxon>Alphaproteobacteria</taxon>
        <taxon>Hyphomicrobiales</taxon>
        <taxon>Rhizobiaceae</taxon>
        <taxon>Rhizobium/Agrobacterium group</taxon>
        <taxon>Rhizobium</taxon>
    </lineage>
</organism>
<evidence type="ECO:0000313" key="2">
    <source>
        <dbReference type="Proteomes" id="UP000278823"/>
    </source>
</evidence>